<gene>
    <name evidence="1" type="ORF">Patl1_27242</name>
</gene>
<proteinExistence type="predicted"/>
<sequence>MHRIGYLNGVFYPGWRRNYQTSSILSHFSANE</sequence>
<organism evidence="1 2">
    <name type="scientific">Pistacia atlantica</name>
    <dbReference type="NCBI Taxonomy" id="434234"/>
    <lineage>
        <taxon>Eukaryota</taxon>
        <taxon>Viridiplantae</taxon>
        <taxon>Streptophyta</taxon>
        <taxon>Embryophyta</taxon>
        <taxon>Tracheophyta</taxon>
        <taxon>Spermatophyta</taxon>
        <taxon>Magnoliopsida</taxon>
        <taxon>eudicotyledons</taxon>
        <taxon>Gunneridae</taxon>
        <taxon>Pentapetalae</taxon>
        <taxon>rosids</taxon>
        <taxon>malvids</taxon>
        <taxon>Sapindales</taxon>
        <taxon>Anacardiaceae</taxon>
        <taxon>Pistacia</taxon>
    </lineage>
</organism>
<accession>A0ACC1BDM4</accession>
<dbReference type="Proteomes" id="UP001164250">
    <property type="component" value="Chromosome 5"/>
</dbReference>
<evidence type="ECO:0000313" key="1">
    <source>
        <dbReference type="EMBL" id="KAJ0097049.1"/>
    </source>
</evidence>
<comment type="caution">
    <text evidence="1">The sequence shown here is derived from an EMBL/GenBank/DDBJ whole genome shotgun (WGS) entry which is preliminary data.</text>
</comment>
<dbReference type="EMBL" id="CM047901">
    <property type="protein sequence ID" value="KAJ0097049.1"/>
    <property type="molecule type" value="Genomic_DNA"/>
</dbReference>
<evidence type="ECO:0000313" key="2">
    <source>
        <dbReference type="Proteomes" id="UP001164250"/>
    </source>
</evidence>
<name>A0ACC1BDM4_9ROSI</name>
<reference evidence="2" key="1">
    <citation type="journal article" date="2023" name="G3 (Bethesda)">
        <title>Genome assembly and association tests identify interacting loci associated with vigor, precocity, and sex in interspecific pistachio rootstocks.</title>
        <authorList>
            <person name="Palmer W."/>
            <person name="Jacygrad E."/>
            <person name="Sagayaradj S."/>
            <person name="Cavanaugh K."/>
            <person name="Han R."/>
            <person name="Bertier L."/>
            <person name="Beede B."/>
            <person name="Kafkas S."/>
            <person name="Golino D."/>
            <person name="Preece J."/>
            <person name="Michelmore R."/>
        </authorList>
    </citation>
    <scope>NUCLEOTIDE SEQUENCE [LARGE SCALE GENOMIC DNA]</scope>
</reference>
<keyword evidence="2" id="KW-1185">Reference proteome</keyword>
<protein>
    <submittedName>
        <fullName evidence="1">Uncharacterized protein</fullName>
    </submittedName>
</protein>